<keyword evidence="4" id="KW-1185">Reference proteome</keyword>
<evidence type="ECO:0000256" key="1">
    <source>
        <dbReference type="SAM" id="MobiDB-lite"/>
    </source>
</evidence>
<proteinExistence type="predicted"/>
<evidence type="ECO:0000313" key="4">
    <source>
        <dbReference type="Proteomes" id="UP000092730"/>
    </source>
</evidence>
<accession>A0A1B9G0X5</accession>
<reference evidence="2" key="1">
    <citation type="submission" date="2013-07" db="EMBL/GenBank/DDBJ databases">
        <title>The Genome Sequence of Cryptococcus bestiolae CBS10118.</title>
        <authorList>
            <consortium name="The Broad Institute Genome Sequencing Platform"/>
            <person name="Cuomo C."/>
            <person name="Litvintseva A."/>
            <person name="Chen Y."/>
            <person name="Heitman J."/>
            <person name="Sun S."/>
            <person name="Springer D."/>
            <person name="Dromer F."/>
            <person name="Young S.K."/>
            <person name="Zeng Q."/>
            <person name="Gargeya S."/>
            <person name="Fitzgerald M."/>
            <person name="Abouelleil A."/>
            <person name="Alvarado L."/>
            <person name="Berlin A.M."/>
            <person name="Chapman S.B."/>
            <person name="Dewar J."/>
            <person name="Goldberg J."/>
            <person name="Griggs A."/>
            <person name="Gujja S."/>
            <person name="Hansen M."/>
            <person name="Howarth C."/>
            <person name="Imamovic A."/>
            <person name="Larimer J."/>
            <person name="McCowan C."/>
            <person name="Murphy C."/>
            <person name="Pearson M."/>
            <person name="Priest M."/>
            <person name="Roberts A."/>
            <person name="Saif S."/>
            <person name="Shea T."/>
            <person name="Sykes S."/>
            <person name="Wortman J."/>
            <person name="Nusbaum C."/>
            <person name="Birren B."/>
        </authorList>
    </citation>
    <scope>NUCLEOTIDE SEQUENCE [LARGE SCALE GENOMIC DNA]</scope>
    <source>
        <strain evidence="2">CBS 10118</strain>
    </source>
</reference>
<feature type="region of interest" description="Disordered" evidence="1">
    <location>
        <begin position="1"/>
        <end position="21"/>
    </location>
</feature>
<dbReference type="AlphaFoldDB" id="A0A1B9G0X5"/>
<dbReference type="EMBL" id="CP144545">
    <property type="protein sequence ID" value="WVW84577.1"/>
    <property type="molecule type" value="Genomic_DNA"/>
</dbReference>
<feature type="region of interest" description="Disordered" evidence="1">
    <location>
        <begin position="36"/>
        <end position="59"/>
    </location>
</feature>
<dbReference type="VEuPathDB" id="FungiDB:I302_06127"/>
<name>A0A1B9G0X5_9TREE</name>
<dbReference type="EMBL" id="KI894022">
    <property type="protein sequence ID" value="OCF24666.1"/>
    <property type="molecule type" value="Genomic_DNA"/>
</dbReference>
<dbReference type="RefSeq" id="XP_019045736.1">
    <property type="nucleotide sequence ID" value="XM_019192739.1"/>
</dbReference>
<feature type="compositionally biased region" description="Polar residues" evidence="1">
    <location>
        <begin position="38"/>
        <end position="50"/>
    </location>
</feature>
<reference evidence="3" key="2">
    <citation type="submission" date="2013-07" db="EMBL/GenBank/DDBJ databases">
        <authorList>
            <consortium name="The Broad Institute Genome Sequencing Platform"/>
            <person name="Cuomo C."/>
            <person name="Litvintseva A."/>
            <person name="Chen Y."/>
            <person name="Heitman J."/>
            <person name="Sun S."/>
            <person name="Springer D."/>
            <person name="Dromer F."/>
            <person name="Young S.K."/>
            <person name="Zeng Q."/>
            <person name="Gargeya S."/>
            <person name="Fitzgerald M."/>
            <person name="Abouelleil A."/>
            <person name="Alvarado L."/>
            <person name="Berlin A.M."/>
            <person name="Chapman S.B."/>
            <person name="Dewar J."/>
            <person name="Goldberg J."/>
            <person name="Griggs A."/>
            <person name="Gujja S."/>
            <person name="Hansen M."/>
            <person name="Howarth C."/>
            <person name="Imamovic A."/>
            <person name="Larimer J."/>
            <person name="McCowan C."/>
            <person name="Murphy C."/>
            <person name="Pearson M."/>
            <person name="Priest M."/>
            <person name="Roberts A."/>
            <person name="Saif S."/>
            <person name="Shea T."/>
            <person name="Sykes S."/>
            <person name="Wortman J."/>
            <person name="Nusbaum C."/>
            <person name="Birren B."/>
        </authorList>
    </citation>
    <scope>NUCLEOTIDE SEQUENCE</scope>
    <source>
        <strain evidence="3">CBS 10118</strain>
    </source>
</reference>
<dbReference type="KEGG" id="kbi:30210526"/>
<reference evidence="2" key="3">
    <citation type="submission" date="2014-01" db="EMBL/GenBank/DDBJ databases">
        <title>Evolution of pathogenesis and genome organization in the Tremellales.</title>
        <authorList>
            <person name="Cuomo C."/>
            <person name="Litvintseva A."/>
            <person name="Heitman J."/>
            <person name="Chen Y."/>
            <person name="Sun S."/>
            <person name="Springer D."/>
            <person name="Dromer F."/>
            <person name="Young S."/>
            <person name="Zeng Q."/>
            <person name="Chapman S."/>
            <person name="Gujja S."/>
            <person name="Saif S."/>
            <person name="Birren B."/>
        </authorList>
    </citation>
    <scope>NUCLEOTIDE SEQUENCE</scope>
    <source>
        <strain evidence="2">CBS 10118</strain>
    </source>
</reference>
<evidence type="ECO:0000313" key="3">
    <source>
        <dbReference type="EMBL" id="WVW84577.1"/>
    </source>
</evidence>
<protein>
    <submittedName>
        <fullName evidence="2">Uncharacterized protein</fullName>
    </submittedName>
</protein>
<gene>
    <name evidence="2" type="ORF">I302_06127</name>
    <name evidence="3" type="ORF">I302_106611</name>
</gene>
<dbReference type="Proteomes" id="UP000092730">
    <property type="component" value="Chromosome 5"/>
</dbReference>
<reference evidence="3" key="4">
    <citation type="submission" date="2024-02" db="EMBL/GenBank/DDBJ databases">
        <title>Comparative genomics of Cryptococcus and Kwoniella reveals pathogenesis evolution and contrasting modes of karyotype evolution via chromosome fusion or intercentromeric recombination.</title>
        <authorList>
            <person name="Coelho M.A."/>
            <person name="David-Palma M."/>
            <person name="Shea T."/>
            <person name="Bowers K."/>
            <person name="McGinley-Smith S."/>
            <person name="Mohammad A.W."/>
            <person name="Gnirke A."/>
            <person name="Yurkov A.M."/>
            <person name="Nowrousian M."/>
            <person name="Sun S."/>
            <person name="Cuomo C.A."/>
            <person name="Heitman J."/>
        </authorList>
    </citation>
    <scope>NUCLEOTIDE SEQUENCE</scope>
    <source>
        <strain evidence="3">CBS 10118</strain>
    </source>
</reference>
<feature type="compositionally biased region" description="Polar residues" evidence="1">
    <location>
        <begin position="10"/>
        <end position="19"/>
    </location>
</feature>
<evidence type="ECO:0000313" key="2">
    <source>
        <dbReference type="EMBL" id="OCF24666.1"/>
    </source>
</evidence>
<organism evidence="2">
    <name type="scientific">Kwoniella bestiolae CBS 10118</name>
    <dbReference type="NCBI Taxonomy" id="1296100"/>
    <lineage>
        <taxon>Eukaryota</taxon>
        <taxon>Fungi</taxon>
        <taxon>Dikarya</taxon>
        <taxon>Basidiomycota</taxon>
        <taxon>Agaricomycotina</taxon>
        <taxon>Tremellomycetes</taxon>
        <taxon>Tremellales</taxon>
        <taxon>Cryptococcaceae</taxon>
        <taxon>Kwoniella</taxon>
    </lineage>
</organism>
<dbReference type="GeneID" id="30210526"/>
<sequence>MPIHFYHSSAGASSTTPDAQDTKVYHEVPAGRVHANSEKTVVSSQETDASYNGPEGRVHVNHQKPVIKPTGSVYVPSDPAHEAMKERLADRWGNSSSDDALAMAAELANTGESFGTIIYTGDDTYNPRGECDGILTYNEENGLQFRGTSFWPSNPYSQIPVIISDPTFRADAQDM</sequence>